<sequence length="73" mass="7991">MNDCDSFGNRDHVYQRIEGGSRDQKKQYDLARAVQDSTAQSNEETGGILGPLCNTKSQLVILVAPVLKGRSLP</sequence>
<dbReference type="Gramene" id="Pp3c26_10870V3.3">
    <property type="protein sequence ID" value="Pp3c26_10870V3.3"/>
    <property type="gene ID" value="Pp3c26_10870"/>
</dbReference>
<accession>A0A7I4CSC9</accession>
<dbReference type="EMBL" id="ABEU02000026">
    <property type="status" value="NOT_ANNOTATED_CDS"/>
    <property type="molecule type" value="Genomic_DNA"/>
</dbReference>
<name>A0A7I4CSC9_PHYPA</name>
<protein>
    <submittedName>
        <fullName evidence="1">Uncharacterized protein</fullName>
    </submittedName>
</protein>
<reference evidence="1 2" key="2">
    <citation type="journal article" date="2018" name="Plant J.">
        <title>The Physcomitrella patens chromosome-scale assembly reveals moss genome structure and evolution.</title>
        <authorList>
            <person name="Lang D."/>
            <person name="Ullrich K.K."/>
            <person name="Murat F."/>
            <person name="Fuchs J."/>
            <person name="Jenkins J."/>
            <person name="Haas F.B."/>
            <person name="Piednoel M."/>
            <person name="Gundlach H."/>
            <person name="Van Bel M."/>
            <person name="Meyberg R."/>
            <person name="Vives C."/>
            <person name="Morata J."/>
            <person name="Symeonidi A."/>
            <person name="Hiss M."/>
            <person name="Muchero W."/>
            <person name="Kamisugi Y."/>
            <person name="Saleh O."/>
            <person name="Blanc G."/>
            <person name="Decker E.L."/>
            <person name="van Gessel N."/>
            <person name="Grimwood J."/>
            <person name="Hayes R.D."/>
            <person name="Graham S.W."/>
            <person name="Gunter L.E."/>
            <person name="McDaniel S.F."/>
            <person name="Hoernstein S.N.W."/>
            <person name="Larsson A."/>
            <person name="Li F.W."/>
            <person name="Perroud P.F."/>
            <person name="Phillips J."/>
            <person name="Ranjan P."/>
            <person name="Rokshar D.S."/>
            <person name="Rothfels C.J."/>
            <person name="Schneider L."/>
            <person name="Shu S."/>
            <person name="Stevenson D.W."/>
            <person name="Thummler F."/>
            <person name="Tillich M."/>
            <person name="Villarreal Aguilar J.C."/>
            <person name="Widiez T."/>
            <person name="Wong G.K."/>
            <person name="Wymore A."/>
            <person name="Zhang Y."/>
            <person name="Zimmer A.D."/>
            <person name="Quatrano R.S."/>
            <person name="Mayer K.F.X."/>
            <person name="Goodstein D."/>
            <person name="Casacuberta J.M."/>
            <person name="Vandepoele K."/>
            <person name="Reski R."/>
            <person name="Cuming A.C."/>
            <person name="Tuskan G.A."/>
            <person name="Maumus F."/>
            <person name="Salse J."/>
            <person name="Schmutz J."/>
            <person name="Rensing S.A."/>
        </authorList>
    </citation>
    <scope>NUCLEOTIDE SEQUENCE [LARGE SCALE GENOMIC DNA]</scope>
    <source>
        <strain evidence="1 2">cv. Gransden 2004</strain>
    </source>
</reference>
<proteinExistence type="predicted"/>
<organism evidence="1 2">
    <name type="scientific">Physcomitrium patens</name>
    <name type="common">Spreading-leaved earth moss</name>
    <name type="synonym">Physcomitrella patens</name>
    <dbReference type="NCBI Taxonomy" id="3218"/>
    <lineage>
        <taxon>Eukaryota</taxon>
        <taxon>Viridiplantae</taxon>
        <taxon>Streptophyta</taxon>
        <taxon>Embryophyta</taxon>
        <taxon>Bryophyta</taxon>
        <taxon>Bryophytina</taxon>
        <taxon>Bryopsida</taxon>
        <taxon>Funariidae</taxon>
        <taxon>Funariales</taxon>
        <taxon>Funariaceae</taxon>
        <taxon>Physcomitrium</taxon>
    </lineage>
</organism>
<reference evidence="1" key="3">
    <citation type="submission" date="2020-12" db="UniProtKB">
        <authorList>
            <consortium name="EnsemblPlants"/>
        </authorList>
    </citation>
    <scope>IDENTIFICATION</scope>
</reference>
<dbReference type="Proteomes" id="UP000006727">
    <property type="component" value="Chromosome 26"/>
</dbReference>
<dbReference type="EnsemblPlants" id="Pp3c26_10870V3.3">
    <property type="protein sequence ID" value="Pp3c26_10870V3.3"/>
    <property type="gene ID" value="Pp3c26_10870"/>
</dbReference>
<evidence type="ECO:0000313" key="2">
    <source>
        <dbReference type="Proteomes" id="UP000006727"/>
    </source>
</evidence>
<reference evidence="1 2" key="1">
    <citation type="journal article" date="2008" name="Science">
        <title>The Physcomitrella genome reveals evolutionary insights into the conquest of land by plants.</title>
        <authorList>
            <person name="Rensing S."/>
            <person name="Lang D."/>
            <person name="Zimmer A."/>
            <person name="Terry A."/>
            <person name="Salamov A."/>
            <person name="Shapiro H."/>
            <person name="Nishiyama T."/>
            <person name="Perroud P.-F."/>
            <person name="Lindquist E."/>
            <person name="Kamisugi Y."/>
            <person name="Tanahashi T."/>
            <person name="Sakakibara K."/>
            <person name="Fujita T."/>
            <person name="Oishi K."/>
            <person name="Shin-I T."/>
            <person name="Kuroki Y."/>
            <person name="Toyoda A."/>
            <person name="Suzuki Y."/>
            <person name="Hashimoto A."/>
            <person name="Yamaguchi K."/>
            <person name="Sugano A."/>
            <person name="Kohara Y."/>
            <person name="Fujiyama A."/>
            <person name="Anterola A."/>
            <person name="Aoki S."/>
            <person name="Ashton N."/>
            <person name="Barbazuk W.B."/>
            <person name="Barker E."/>
            <person name="Bennetzen J."/>
            <person name="Bezanilla M."/>
            <person name="Blankenship R."/>
            <person name="Cho S.H."/>
            <person name="Dutcher S."/>
            <person name="Estelle M."/>
            <person name="Fawcett J.A."/>
            <person name="Gundlach H."/>
            <person name="Hanada K."/>
            <person name="Heyl A."/>
            <person name="Hicks K.A."/>
            <person name="Hugh J."/>
            <person name="Lohr M."/>
            <person name="Mayer K."/>
            <person name="Melkozernov A."/>
            <person name="Murata T."/>
            <person name="Nelson D."/>
            <person name="Pils B."/>
            <person name="Prigge M."/>
            <person name="Reiss B."/>
            <person name="Renner T."/>
            <person name="Rombauts S."/>
            <person name="Rushton P."/>
            <person name="Sanderfoot A."/>
            <person name="Schween G."/>
            <person name="Shiu S.-H."/>
            <person name="Stueber K."/>
            <person name="Theodoulou F.L."/>
            <person name="Tu H."/>
            <person name="Van de Peer Y."/>
            <person name="Verrier P.J."/>
            <person name="Waters E."/>
            <person name="Wood A."/>
            <person name="Yang L."/>
            <person name="Cove D."/>
            <person name="Cuming A."/>
            <person name="Hasebe M."/>
            <person name="Lucas S."/>
            <person name="Mishler D.B."/>
            <person name="Reski R."/>
            <person name="Grigoriev I."/>
            <person name="Quatrano R.S."/>
            <person name="Boore J.L."/>
        </authorList>
    </citation>
    <scope>NUCLEOTIDE SEQUENCE [LARGE SCALE GENOMIC DNA]</scope>
    <source>
        <strain evidence="1 2">cv. Gransden 2004</strain>
    </source>
</reference>
<dbReference type="Gramene" id="Pp3c26_10870V3.2">
    <property type="protein sequence ID" value="Pp3c26_10870V3.2"/>
    <property type="gene ID" value="Pp3c26_10870"/>
</dbReference>
<dbReference type="AlphaFoldDB" id="A0A7I4CSC9"/>
<dbReference type="EnsemblPlants" id="Pp3c26_10870V3.2">
    <property type="protein sequence ID" value="Pp3c26_10870V3.2"/>
    <property type="gene ID" value="Pp3c26_10870"/>
</dbReference>
<evidence type="ECO:0000313" key="1">
    <source>
        <dbReference type="EnsemblPlants" id="Pp3c26_10870V3.3"/>
    </source>
</evidence>
<keyword evidence="2" id="KW-1185">Reference proteome</keyword>